<feature type="region of interest" description="Disordered" evidence="1">
    <location>
        <begin position="96"/>
        <end position="124"/>
    </location>
</feature>
<sequence>MDRPSMTFDIFEPRPGINAENVRARIRELQKEGNVNQVLFGDVLIDTDDIYFSRIDEGAETFGGTCYTRVMFKHGQGERLEGEAKAAFDEWAATLPRVGERADERREGEQDDDVHGWTPPPEAR</sequence>
<proteinExistence type="predicted"/>
<comment type="caution">
    <text evidence="2">The sequence shown here is derived from an EMBL/GenBank/DDBJ whole genome shotgun (WGS) entry which is preliminary data.</text>
</comment>
<evidence type="ECO:0000313" key="2">
    <source>
        <dbReference type="EMBL" id="KKM80764.1"/>
    </source>
</evidence>
<reference evidence="2" key="1">
    <citation type="journal article" date="2015" name="Nature">
        <title>Complex archaea that bridge the gap between prokaryotes and eukaryotes.</title>
        <authorList>
            <person name="Spang A."/>
            <person name="Saw J.H."/>
            <person name="Jorgensen S.L."/>
            <person name="Zaremba-Niedzwiedzka K."/>
            <person name="Martijn J."/>
            <person name="Lind A.E."/>
            <person name="van Eijk R."/>
            <person name="Schleper C."/>
            <person name="Guy L."/>
            <person name="Ettema T.J."/>
        </authorList>
    </citation>
    <scope>NUCLEOTIDE SEQUENCE</scope>
</reference>
<gene>
    <name evidence="2" type="ORF">LCGC14_1336630</name>
</gene>
<evidence type="ECO:0000256" key="1">
    <source>
        <dbReference type="SAM" id="MobiDB-lite"/>
    </source>
</evidence>
<protein>
    <submittedName>
        <fullName evidence="2">Uncharacterized protein</fullName>
    </submittedName>
</protein>
<organism evidence="2">
    <name type="scientific">marine sediment metagenome</name>
    <dbReference type="NCBI Taxonomy" id="412755"/>
    <lineage>
        <taxon>unclassified sequences</taxon>
        <taxon>metagenomes</taxon>
        <taxon>ecological metagenomes</taxon>
    </lineage>
</organism>
<dbReference type="EMBL" id="LAZR01008131">
    <property type="protein sequence ID" value="KKM80764.1"/>
    <property type="molecule type" value="Genomic_DNA"/>
</dbReference>
<accession>A0A0F9KEZ5</accession>
<name>A0A0F9KEZ5_9ZZZZ</name>
<feature type="compositionally biased region" description="Basic and acidic residues" evidence="1">
    <location>
        <begin position="98"/>
        <end position="108"/>
    </location>
</feature>
<dbReference type="AlphaFoldDB" id="A0A0F9KEZ5"/>